<evidence type="ECO:0000313" key="4">
    <source>
        <dbReference type="Proteomes" id="UP001371305"/>
    </source>
</evidence>
<dbReference type="Gene3D" id="2.130.10.30">
    <property type="entry name" value="Regulator of chromosome condensation 1/beta-lactamase-inhibitor protein II"/>
    <property type="match status" value="5"/>
</dbReference>
<organism evidence="3 4">
    <name type="scientific">Luteolibacter soli</name>
    <dbReference type="NCBI Taxonomy" id="3135280"/>
    <lineage>
        <taxon>Bacteria</taxon>
        <taxon>Pseudomonadati</taxon>
        <taxon>Verrucomicrobiota</taxon>
        <taxon>Verrucomicrobiia</taxon>
        <taxon>Verrucomicrobiales</taxon>
        <taxon>Verrucomicrobiaceae</taxon>
        <taxon>Luteolibacter</taxon>
    </lineage>
</organism>
<comment type="caution">
    <text evidence="3">The sequence shown here is derived from an EMBL/GenBank/DDBJ whole genome shotgun (WGS) entry which is preliminary data.</text>
</comment>
<dbReference type="Pfam" id="PF00415">
    <property type="entry name" value="RCC1"/>
    <property type="match status" value="7"/>
</dbReference>
<dbReference type="SUPFAM" id="SSF50985">
    <property type="entry name" value="RCC1/BLIP-II"/>
    <property type="match status" value="4"/>
</dbReference>
<dbReference type="InterPro" id="IPR051553">
    <property type="entry name" value="Ran_GTPase-activating"/>
</dbReference>
<proteinExistence type="predicted"/>
<name>A0ABU9B0S1_9BACT</name>
<dbReference type="RefSeq" id="WP_341406368.1">
    <property type="nucleotide sequence ID" value="NZ_JBBUKT010000008.1"/>
</dbReference>
<dbReference type="PANTHER" id="PTHR45982:SF1">
    <property type="entry name" value="REGULATOR OF CHROMOSOME CONDENSATION"/>
    <property type="match status" value="1"/>
</dbReference>
<dbReference type="InterPro" id="IPR000408">
    <property type="entry name" value="Reg_chr_condens"/>
</dbReference>
<dbReference type="InterPro" id="IPR009091">
    <property type="entry name" value="RCC1/BLIP-II"/>
</dbReference>
<dbReference type="InterPro" id="IPR036116">
    <property type="entry name" value="FN3_sf"/>
</dbReference>
<accession>A0ABU9B0S1</accession>
<sequence>MSTHSLRPLLLLLACFSLISGLRAAIPAIAAGDSHSLFLKGDGSAWACGKGSEGQLGNGSSVNISSPVQVSGMTSGVAAISAGNAHSLFLKSDGTVWACGANNQGQLGDGTSTTRSTPVQITSLSGVEAIAAGYRFSLFLKTDGTVWACGDNGNGQYGNGSLSSLSTPVQVMTGVQAIAAGGGENGCYSLFLKTNGSVWAAGENSSGQLGDNSTGDRITAVQVSGMSSGVTAISAAEAYSLFLKSDGSVWACGSNASGQFGNGTFTSSSTPVQVQTGIQAIEAAYRHSLFVKTDGSARACGYNQSGQLGDNSNMTRQTPVQPTGMTSILAISGGGGISGSHSLFMKSDGSAWACGLGSNGQVGDGTFNSRSIPVLALQLVDTPVVIAPSATAITATTATLGGSVYSTGLSAATARGVVLAATATNANPAIGGSGVTNLSTTGGSGAFTVNATSLVPGTAYSFRAYATNSLGTGYSSTVTFTAPSNVATLSSLSLDVAALSPSFNSATLSYTATVPYFYSSVTVSPTRTQANATLTVNGTTVASGNNISIPLTTGSNTITIVVTAQDGTTTRTYTIAVTKQGLPPVISTQPLSRRVNPGSPVSFSVAVTGDGPFTYQWKKNSTNIPGATGSTYSIASAVAGDSGPYSCYVTGWGIAITKPAILVVGPYNSALEAAAISAGHPQNGLSHCLFLKTDGSAWASGGNFNGQLGDGTTTLRNIPVQVSGMTSGVKVITAGYARSFFQKADNSAWGCGLNDLGQFGDGTVTPRNPAGQVMTGVKAIASGKFHSLFLKTDGSVWASGGNTHGQLGDTTNTARNPPVQVSGMTSGVTAIAAGGSLNGGHSLFLKSDGTVWACGLNNRGQLGDSSTTNRSTPVQVLSEVQAIAAGGPQGQDAGHSLFLKYDGSVWACGDNSFGQLGDSASYGSYQFAPVQVSGMTGVQAIAAGSTFSVFLKYDGTVGACGDNGAGQLGDGTNTTRSTPMQVPGMANVQAISAGEYDTLFLKTDGFVWACGSNSSGQHGTAGNTNHKSPVQSLQLIVYQPGAWQQSNFGANASNESISGWDADPDRDGLPNLLERAFNLPPLTPSVPIVTPTGTSGLPRIWVTQGPGGPLLNIQYLRLKASTDPVGLTYFPQFSSALGEATWTAATGTESVASIDANWERVTITDTLSGTTRFARVKVVIQP</sequence>
<evidence type="ECO:0000313" key="3">
    <source>
        <dbReference type="EMBL" id="MEK7952612.1"/>
    </source>
</evidence>
<evidence type="ECO:0000256" key="1">
    <source>
        <dbReference type="SAM" id="SignalP"/>
    </source>
</evidence>
<dbReference type="PROSITE" id="PS50835">
    <property type="entry name" value="IG_LIKE"/>
    <property type="match status" value="1"/>
</dbReference>
<feature type="chain" id="PRO_5047378022" evidence="1">
    <location>
        <begin position="25"/>
        <end position="1182"/>
    </location>
</feature>
<dbReference type="PANTHER" id="PTHR45982">
    <property type="entry name" value="REGULATOR OF CHROMOSOME CONDENSATION"/>
    <property type="match status" value="1"/>
</dbReference>
<dbReference type="PRINTS" id="PR00633">
    <property type="entry name" value="RCCNDNSATION"/>
</dbReference>
<protein>
    <submittedName>
        <fullName evidence="3">Cadherin-like beta sandwich domain-containing protein</fullName>
    </submittedName>
</protein>
<dbReference type="InterPro" id="IPR003599">
    <property type="entry name" value="Ig_sub"/>
</dbReference>
<dbReference type="SUPFAM" id="SSF48726">
    <property type="entry name" value="Immunoglobulin"/>
    <property type="match status" value="1"/>
</dbReference>
<dbReference type="InterPro" id="IPR036179">
    <property type="entry name" value="Ig-like_dom_sf"/>
</dbReference>
<dbReference type="InterPro" id="IPR025883">
    <property type="entry name" value="Cadherin-like_domain"/>
</dbReference>
<dbReference type="InterPro" id="IPR007110">
    <property type="entry name" value="Ig-like_dom"/>
</dbReference>
<gene>
    <name evidence="3" type="ORF">WKV53_19015</name>
</gene>
<feature type="domain" description="Ig-like" evidence="2">
    <location>
        <begin position="584"/>
        <end position="650"/>
    </location>
</feature>
<dbReference type="Gene3D" id="2.60.40.10">
    <property type="entry name" value="Immunoglobulins"/>
    <property type="match status" value="1"/>
</dbReference>
<evidence type="ECO:0000259" key="2">
    <source>
        <dbReference type="PROSITE" id="PS50835"/>
    </source>
</evidence>
<dbReference type="PROSITE" id="PS50012">
    <property type="entry name" value="RCC1_3"/>
    <property type="match status" value="10"/>
</dbReference>
<dbReference type="SMART" id="SM00409">
    <property type="entry name" value="IG"/>
    <property type="match status" value="1"/>
</dbReference>
<dbReference type="Pfam" id="PF13927">
    <property type="entry name" value="Ig_3"/>
    <property type="match status" value="1"/>
</dbReference>
<dbReference type="SUPFAM" id="SSF49265">
    <property type="entry name" value="Fibronectin type III"/>
    <property type="match status" value="1"/>
</dbReference>
<dbReference type="InterPro" id="IPR013783">
    <property type="entry name" value="Ig-like_fold"/>
</dbReference>
<keyword evidence="1" id="KW-0732">Signal</keyword>
<reference evidence="3 4" key="1">
    <citation type="submission" date="2024-04" db="EMBL/GenBank/DDBJ databases">
        <title>Luteolibacter sp. isolated from soil.</title>
        <authorList>
            <person name="An J."/>
        </authorList>
    </citation>
    <scope>NUCLEOTIDE SEQUENCE [LARGE SCALE GENOMIC DNA]</scope>
    <source>
        <strain evidence="3 4">Y139</strain>
    </source>
</reference>
<keyword evidence="4" id="KW-1185">Reference proteome</keyword>
<dbReference type="Pfam" id="PF13540">
    <property type="entry name" value="RCC1_2"/>
    <property type="match status" value="1"/>
</dbReference>
<dbReference type="Pfam" id="PF12733">
    <property type="entry name" value="Cadherin-like"/>
    <property type="match status" value="1"/>
</dbReference>
<dbReference type="PROSITE" id="PS00626">
    <property type="entry name" value="RCC1_2"/>
    <property type="match status" value="2"/>
</dbReference>
<dbReference type="Proteomes" id="UP001371305">
    <property type="component" value="Unassembled WGS sequence"/>
</dbReference>
<feature type="signal peptide" evidence="1">
    <location>
        <begin position="1"/>
        <end position="24"/>
    </location>
</feature>
<dbReference type="EMBL" id="JBBUKT010000008">
    <property type="protein sequence ID" value="MEK7952612.1"/>
    <property type="molecule type" value="Genomic_DNA"/>
</dbReference>